<dbReference type="AlphaFoldDB" id="A0A134A0F3"/>
<accession>A0A134A0F3</accession>
<protein>
    <submittedName>
        <fullName evidence="2">Uncharacterized protein</fullName>
    </submittedName>
</protein>
<reference evidence="3" key="1">
    <citation type="submission" date="2016-01" db="EMBL/GenBank/DDBJ databases">
        <authorList>
            <person name="Mitreva M."/>
            <person name="Pepin K.H."/>
            <person name="Mihindukulasuriya K.A."/>
            <person name="Fulton R."/>
            <person name="Fronick C."/>
            <person name="O'Laughlin M."/>
            <person name="Miner T."/>
            <person name="Herter B."/>
            <person name="Rosa B.A."/>
            <person name="Cordes M."/>
            <person name="Tomlinson C."/>
            <person name="Wollam A."/>
            <person name="Palsikar V.B."/>
            <person name="Mardis E.R."/>
            <person name="Wilson R.K."/>
        </authorList>
    </citation>
    <scope>NUCLEOTIDE SEQUENCE [LARGE SCALE GENOMIC DNA]</scope>
    <source>
        <strain evidence="3">DNF01167</strain>
    </source>
</reference>
<feature type="transmembrane region" description="Helical" evidence="1">
    <location>
        <begin position="6"/>
        <end position="22"/>
    </location>
</feature>
<keyword evidence="1" id="KW-1133">Transmembrane helix</keyword>
<organism evidence="2 3">
    <name type="scientific">Gemella haemolysans</name>
    <dbReference type="NCBI Taxonomy" id="1379"/>
    <lineage>
        <taxon>Bacteria</taxon>
        <taxon>Bacillati</taxon>
        <taxon>Bacillota</taxon>
        <taxon>Bacilli</taxon>
        <taxon>Bacillales</taxon>
        <taxon>Gemellaceae</taxon>
        <taxon>Gemella</taxon>
    </lineage>
</organism>
<sequence>MFDEILIAVYLILVGALFGAMIKDVSLDKIRGENLVLKVANTQLKEKVKELDYKQAELTKRIAELNGIGG</sequence>
<dbReference type="STRING" id="1379.HMPREF3186_00697"/>
<evidence type="ECO:0000256" key="1">
    <source>
        <dbReference type="SAM" id="Phobius"/>
    </source>
</evidence>
<gene>
    <name evidence="2" type="ORF">HMPREF3186_00697</name>
</gene>
<dbReference type="PATRIC" id="fig|1379.3.peg.676"/>
<dbReference type="OrthoDB" id="10002624at2"/>
<keyword evidence="1" id="KW-0472">Membrane</keyword>
<proteinExistence type="predicted"/>
<keyword evidence="1" id="KW-0812">Transmembrane</keyword>
<comment type="caution">
    <text evidence="2">The sequence shown here is derived from an EMBL/GenBank/DDBJ whole genome shotgun (WGS) entry which is preliminary data.</text>
</comment>
<name>A0A134A0F3_9BACL</name>
<dbReference type="RefSeq" id="WP_060913929.1">
    <property type="nucleotide sequence ID" value="NZ_KQ959944.1"/>
</dbReference>
<evidence type="ECO:0000313" key="2">
    <source>
        <dbReference type="EMBL" id="KXB61143.1"/>
    </source>
</evidence>
<dbReference type="EMBL" id="LSDC01000043">
    <property type="protein sequence ID" value="KXB61143.1"/>
    <property type="molecule type" value="Genomic_DNA"/>
</dbReference>
<evidence type="ECO:0000313" key="3">
    <source>
        <dbReference type="Proteomes" id="UP000070355"/>
    </source>
</evidence>
<dbReference type="Proteomes" id="UP000070355">
    <property type="component" value="Unassembled WGS sequence"/>
</dbReference>